<dbReference type="GO" id="GO:0007188">
    <property type="term" value="P:adenylate cyclase-modulating G protein-coupled receptor signaling pathway"/>
    <property type="evidence" value="ECO:0007669"/>
    <property type="project" value="TreeGrafter"/>
</dbReference>
<dbReference type="InterPro" id="IPR027417">
    <property type="entry name" value="P-loop_NTPase"/>
</dbReference>
<dbReference type="GO" id="GO:0001664">
    <property type="term" value="F:G protein-coupled receptor binding"/>
    <property type="evidence" value="ECO:0007669"/>
    <property type="project" value="TreeGrafter"/>
</dbReference>
<dbReference type="InterPro" id="IPR011025">
    <property type="entry name" value="GproteinA_insert"/>
</dbReference>
<dbReference type="GO" id="GO:0046872">
    <property type="term" value="F:metal ion binding"/>
    <property type="evidence" value="ECO:0007669"/>
    <property type="project" value="UniProtKB-KW"/>
</dbReference>
<evidence type="ECO:0000256" key="8">
    <source>
        <dbReference type="PIRSR" id="PIRSR601019-2"/>
    </source>
</evidence>
<dbReference type="SUPFAM" id="SSF52540">
    <property type="entry name" value="P-loop containing nucleoside triphosphate hydrolases"/>
    <property type="match status" value="1"/>
</dbReference>
<gene>
    <name evidence="9" type="primary">Acey_s0287.g1444</name>
    <name evidence="9" type="synonym">Acey-gpa-11</name>
    <name evidence="9" type="ORF">Y032_0287g1444</name>
</gene>
<feature type="binding site" evidence="8">
    <location>
        <position position="89"/>
    </location>
    <ligand>
        <name>Mg(2+)</name>
        <dbReference type="ChEBI" id="CHEBI:18420"/>
    </ligand>
</feature>
<dbReference type="GO" id="GO:0031683">
    <property type="term" value="F:G-protein beta/gamma-subunit complex binding"/>
    <property type="evidence" value="ECO:0007669"/>
    <property type="project" value="InterPro"/>
</dbReference>
<dbReference type="EMBL" id="JARK01001623">
    <property type="protein sequence ID" value="EYB85979.1"/>
    <property type="molecule type" value="Genomic_DNA"/>
</dbReference>
<comment type="similarity">
    <text evidence="1">Belongs to the G-alpha family.</text>
</comment>
<dbReference type="PRINTS" id="PR00318">
    <property type="entry name" value="GPROTEINA"/>
</dbReference>
<dbReference type="Proteomes" id="UP000024635">
    <property type="component" value="Unassembled WGS sequence"/>
</dbReference>
<evidence type="ECO:0000313" key="9">
    <source>
        <dbReference type="EMBL" id="EYB85979.1"/>
    </source>
</evidence>
<dbReference type="GO" id="GO:0005525">
    <property type="term" value="F:GTP binding"/>
    <property type="evidence" value="ECO:0007669"/>
    <property type="project" value="UniProtKB-KW"/>
</dbReference>
<feature type="binding site" evidence="8">
    <location>
        <position position="226"/>
    </location>
    <ligand>
        <name>Mg(2+)</name>
        <dbReference type="ChEBI" id="CHEBI:18420"/>
    </ligand>
</feature>
<dbReference type="GO" id="GO:0005834">
    <property type="term" value="C:heterotrimeric G-protein complex"/>
    <property type="evidence" value="ECO:0007669"/>
    <property type="project" value="TreeGrafter"/>
</dbReference>
<feature type="binding site" evidence="7">
    <location>
        <begin position="316"/>
        <end position="319"/>
    </location>
    <ligand>
        <name>GTP</name>
        <dbReference type="ChEBI" id="CHEBI:37565"/>
    </ligand>
</feature>
<accession>A0A016S6W1</accession>
<feature type="binding site" evidence="7">
    <location>
        <begin position="195"/>
        <end position="196"/>
    </location>
    <ligand>
        <name>GTP</name>
        <dbReference type="ChEBI" id="CHEBI:37565"/>
    </ligand>
</feature>
<evidence type="ECO:0000313" key="10">
    <source>
        <dbReference type="Proteomes" id="UP000024635"/>
    </source>
</evidence>
<dbReference type="SMART" id="SM00275">
    <property type="entry name" value="G_alpha"/>
    <property type="match status" value="1"/>
</dbReference>
<dbReference type="PROSITE" id="PS51882">
    <property type="entry name" value="G_ALPHA"/>
    <property type="match status" value="1"/>
</dbReference>
<name>A0A016S6W1_9BILA</name>
<dbReference type="AlphaFoldDB" id="A0A016S6W1"/>
<evidence type="ECO:0008006" key="11">
    <source>
        <dbReference type="Google" id="ProtNLM"/>
    </source>
</evidence>
<feature type="binding site" evidence="7">
    <location>
        <position position="375"/>
    </location>
    <ligand>
        <name>GTP</name>
        <dbReference type="ChEBI" id="CHEBI:37565"/>
    </ligand>
</feature>
<evidence type="ECO:0000256" key="1">
    <source>
        <dbReference type="ARBA" id="ARBA00005804"/>
    </source>
</evidence>
<dbReference type="GO" id="GO:0005737">
    <property type="term" value="C:cytoplasm"/>
    <property type="evidence" value="ECO:0007669"/>
    <property type="project" value="TreeGrafter"/>
</dbReference>
<keyword evidence="4 8" id="KW-0460">Magnesium</keyword>
<organism evidence="9 10">
    <name type="scientific">Ancylostoma ceylanicum</name>
    <dbReference type="NCBI Taxonomy" id="53326"/>
    <lineage>
        <taxon>Eukaryota</taxon>
        <taxon>Metazoa</taxon>
        <taxon>Ecdysozoa</taxon>
        <taxon>Nematoda</taxon>
        <taxon>Chromadorea</taxon>
        <taxon>Rhabditida</taxon>
        <taxon>Rhabditina</taxon>
        <taxon>Rhabditomorpha</taxon>
        <taxon>Strongyloidea</taxon>
        <taxon>Ancylostomatidae</taxon>
        <taxon>Ancylostomatinae</taxon>
        <taxon>Ancylostoma</taxon>
    </lineage>
</organism>
<keyword evidence="5 7" id="KW-0342">GTP-binding</keyword>
<evidence type="ECO:0000256" key="2">
    <source>
        <dbReference type="ARBA" id="ARBA00022723"/>
    </source>
</evidence>
<protein>
    <recommendedName>
        <fullName evidence="11">G-protein alpha subunit</fullName>
    </recommendedName>
</protein>
<proteinExistence type="inferred from homology"/>
<evidence type="ECO:0000256" key="7">
    <source>
        <dbReference type="PIRSR" id="PIRSR601019-1"/>
    </source>
</evidence>
<keyword evidence="2 8" id="KW-0479">Metal-binding</keyword>
<keyword evidence="3 7" id="KW-0547">Nucleotide-binding</keyword>
<evidence type="ECO:0000256" key="6">
    <source>
        <dbReference type="ARBA" id="ARBA00023224"/>
    </source>
</evidence>
<dbReference type="InterPro" id="IPR001019">
    <property type="entry name" value="Gprotein_alpha_su"/>
</dbReference>
<dbReference type="Pfam" id="PF00503">
    <property type="entry name" value="G-alpha"/>
    <property type="match status" value="1"/>
</dbReference>
<dbReference type="Gene3D" id="1.10.400.10">
    <property type="entry name" value="GI Alpha 1, domain 2-like"/>
    <property type="match status" value="1"/>
</dbReference>
<dbReference type="STRING" id="53326.A0A016S6W1"/>
<dbReference type="FunFam" id="3.40.50.300:FF:000181">
    <property type="entry name" value="Guanine nucleotide-binding protein subunit alpha"/>
    <property type="match status" value="1"/>
</dbReference>
<dbReference type="GO" id="GO:0003924">
    <property type="term" value="F:GTPase activity"/>
    <property type="evidence" value="ECO:0007669"/>
    <property type="project" value="InterPro"/>
</dbReference>
<keyword evidence="6" id="KW-0807">Transducer</keyword>
<evidence type="ECO:0000256" key="3">
    <source>
        <dbReference type="ARBA" id="ARBA00022741"/>
    </source>
</evidence>
<dbReference type="PANTHER" id="PTHR10218">
    <property type="entry name" value="GTP-BINDING PROTEIN ALPHA SUBUNIT"/>
    <property type="match status" value="1"/>
</dbReference>
<dbReference type="Gene3D" id="3.40.50.300">
    <property type="entry name" value="P-loop containing nucleotide triphosphate hydrolases"/>
    <property type="match status" value="1"/>
</dbReference>
<dbReference type="CDD" id="cd00066">
    <property type="entry name" value="G-alpha"/>
    <property type="match status" value="1"/>
</dbReference>
<reference evidence="10" key="1">
    <citation type="journal article" date="2015" name="Nat. Genet.">
        <title>The genome and transcriptome of the zoonotic hookworm Ancylostoma ceylanicum identify infection-specific gene families.</title>
        <authorList>
            <person name="Schwarz E.M."/>
            <person name="Hu Y."/>
            <person name="Antoshechkin I."/>
            <person name="Miller M.M."/>
            <person name="Sternberg P.W."/>
            <person name="Aroian R.V."/>
        </authorList>
    </citation>
    <scope>NUCLEOTIDE SEQUENCE</scope>
    <source>
        <strain evidence="10">HY135</strain>
    </source>
</reference>
<feature type="binding site" evidence="7">
    <location>
        <begin position="245"/>
        <end position="249"/>
    </location>
    <ligand>
        <name>GTP</name>
        <dbReference type="ChEBI" id="CHEBI:37565"/>
    </ligand>
</feature>
<dbReference type="PANTHER" id="PTHR10218:SF353">
    <property type="entry name" value="GUANINE NUCLEOTIDE-BINDING PROTEIN ALPHA-11 SUBUNIT"/>
    <property type="match status" value="1"/>
</dbReference>
<dbReference type="OrthoDB" id="5817230at2759"/>
<comment type="caution">
    <text evidence="9">The sequence shown here is derived from an EMBL/GenBank/DDBJ whole genome shotgun (WGS) entry which is preliminary data.</text>
</comment>
<evidence type="ECO:0000256" key="4">
    <source>
        <dbReference type="ARBA" id="ARBA00022842"/>
    </source>
</evidence>
<keyword evidence="10" id="KW-1185">Reference proteome</keyword>
<dbReference type="SUPFAM" id="SSF47895">
    <property type="entry name" value="Transducin (alpha subunit), insertion domain"/>
    <property type="match status" value="1"/>
</dbReference>
<sequence length="403" mass="46142">MPSSASGPSSTVSASSVNLKVFCCVGSSSVLSHSNLSNQLTSPCKSSDDNPRWQSRQNQMIEAQIDRDRQLQKKTLKILLLGGPGSGKSTIFKQMKILHLNGFTDADYVNFRYLVHSNVVQAITQLLKAAEHFNYSPDDNERLKQAISFFDAYKQQVKPSEVELSYELSRAISLIYNSQFIKSTLLRKDEIELLDSAQYFLDDLDRISGSDYRANEMDVIRARVPTSGINEIEFPYKHVVLRMVDVGGQRSEQRKWIHCFDNVSGVLFIAEISAYNLIEDDGETQKNRLKYSMHLFKRVANNRCFGKRTAMILFLNKIDVFKRKLMTTPLSVCFKDYKGGQLFEESAQYVQDRFQRLVSSEIQHEKPLYVHYTNATDTRNIDRVFDSCIDVVFKISMEKVGFM</sequence>
<evidence type="ECO:0000256" key="5">
    <source>
        <dbReference type="ARBA" id="ARBA00023134"/>
    </source>
</evidence>